<dbReference type="RefSeq" id="WP_189853012.1">
    <property type="nucleotide sequence ID" value="NZ_BMVV01000032.1"/>
</dbReference>
<gene>
    <name evidence="1" type="ORF">ACGFYS_32810</name>
</gene>
<reference evidence="1 2" key="1">
    <citation type="submission" date="2024-10" db="EMBL/GenBank/DDBJ databases">
        <title>The Natural Products Discovery Center: Release of the First 8490 Sequenced Strains for Exploring Actinobacteria Biosynthetic Diversity.</title>
        <authorList>
            <person name="Kalkreuter E."/>
            <person name="Kautsar S.A."/>
            <person name="Yang D."/>
            <person name="Bader C.D."/>
            <person name="Teijaro C.N."/>
            <person name="Fluegel L."/>
            <person name="Davis C.M."/>
            <person name="Simpson J.R."/>
            <person name="Lauterbach L."/>
            <person name="Steele A.D."/>
            <person name="Gui C."/>
            <person name="Meng S."/>
            <person name="Li G."/>
            <person name="Viehrig K."/>
            <person name="Ye F."/>
            <person name="Su P."/>
            <person name="Kiefer A.F."/>
            <person name="Nichols A."/>
            <person name="Cepeda A.J."/>
            <person name="Yan W."/>
            <person name="Fan B."/>
            <person name="Jiang Y."/>
            <person name="Adhikari A."/>
            <person name="Zheng C.-J."/>
            <person name="Schuster L."/>
            <person name="Cowan T.M."/>
            <person name="Smanski M.J."/>
            <person name="Chevrette M.G."/>
            <person name="De Carvalho L.P.S."/>
            <person name="Shen B."/>
        </authorList>
    </citation>
    <scope>NUCLEOTIDE SEQUENCE [LARGE SCALE GENOMIC DNA]</scope>
    <source>
        <strain evidence="1 2">NPDC048229</strain>
    </source>
</reference>
<sequence length="100" mass="10209">MTGGLVREVELVLADGGFGPGSGLVVQDREDGVLVTWSADALIRPTILAHASDPAVRARVTLTGIRSALDHALAALFLDAGLVTTVPADGAVLVTRPALL</sequence>
<proteinExistence type="predicted"/>
<keyword evidence="2" id="KW-1185">Reference proteome</keyword>
<comment type="caution">
    <text evidence="1">The sequence shown here is derived from an EMBL/GenBank/DDBJ whole genome shotgun (WGS) entry which is preliminary data.</text>
</comment>
<organism evidence="1 2">
    <name type="scientific">Streptomyces omiyaensis</name>
    <dbReference type="NCBI Taxonomy" id="68247"/>
    <lineage>
        <taxon>Bacteria</taxon>
        <taxon>Bacillati</taxon>
        <taxon>Actinomycetota</taxon>
        <taxon>Actinomycetes</taxon>
        <taxon>Kitasatosporales</taxon>
        <taxon>Streptomycetaceae</taxon>
        <taxon>Streptomyces</taxon>
    </lineage>
</organism>
<dbReference type="EMBL" id="JBICZW010000033">
    <property type="protein sequence ID" value="MFG3193709.1"/>
    <property type="molecule type" value="Genomic_DNA"/>
</dbReference>
<accession>A0ABW7C1S0</accession>
<evidence type="ECO:0000313" key="1">
    <source>
        <dbReference type="EMBL" id="MFG3193709.1"/>
    </source>
</evidence>
<evidence type="ECO:0000313" key="2">
    <source>
        <dbReference type="Proteomes" id="UP001604282"/>
    </source>
</evidence>
<name>A0ABW7C1S0_9ACTN</name>
<protein>
    <submittedName>
        <fullName evidence="1">Uncharacterized protein</fullName>
    </submittedName>
</protein>
<dbReference type="Proteomes" id="UP001604282">
    <property type="component" value="Unassembled WGS sequence"/>
</dbReference>